<dbReference type="GeneID" id="111016631"/>
<reference evidence="3 4" key="1">
    <citation type="submission" date="2025-04" db="UniProtKB">
        <authorList>
            <consortium name="RefSeq"/>
        </authorList>
    </citation>
    <scope>IDENTIFICATION</scope>
    <source>
        <strain evidence="3 4">OHB3-1</strain>
    </source>
</reference>
<dbReference type="RefSeq" id="XP_022147774.1">
    <property type="nucleotide sequence ID" value="XM_022292082.1"/>
</dbReference>
<name>A0A6J1D203_MOMCH</name>
<gene>
    <name evidence="3 4" type="primary">LOC111016631</name>
</gene>
<dbReference type="AlphaFoldDB" id="A0A6J1D203"/>
<sequence length="296" mass="33451">MKDYHLYDIARGRIFVSRDVVFHENIFLFHTIPHDGINVDLFPAVALPKSFDFPTKHMVAEVDLSKESLPVGHNDFSLPDVTTLTEEILVASSPNASILAHGDSVHISNPPTDVPVHIYASDAPSSTSTDTSIGIWRSSRDVRRPSYLRDYHCSLAHSNVLASSPLKYKLQEYLSYDKLSPGYKRFILNVSTHHEPSFYHHAVSYFHWRDAMNAELLAMESNNTWSVVLPPGHHSIGCKWVYKVKHNPDGSIERYKARLVAKGYTQQEGLDYIETFSLVAKLVNVKILLTLVVSHN</sequence>
<evidence type="ECO:0000259" key="1">
    <source>
        <dbReference type="Pfam" id="PF07727"/>
    </source>
</evidence>
<evidence type="ECO:0000313" key="4">
    <source>
        <dbReference type="RefSeq" id="XP_022147776.1"/>
    </source>
</evidence>
<keyword evidence="2" id="KW-1185">Reference proteome</keyword>
<dbReference type="Proteomes" id="UP000504603">
    <property type="component" value="Unplaced"/>
</dbReference>
<dbReference type="Pfam" id="PF07727">
    <property type="entry name" value="RVT_2"/>
    <property type="match status" value="1"/>
</dbReference>
<dbReference type="OrthoDB" id="1929979at2759"/>
<accession>A0A6J1D203</accession>
<proteinExistence type="predicted"/>
<dbReference type="KEGG" id="mcha:111016631"/>
<organism evidence="2 3">
    <name type="scientific">Momordica charantia</name>
    <name type="common">Bitter gourd</name>
    <name type="synonym">Balsam pear</name>
    <dbReference type="NCBI Taxonomy" id="3673"/>
    <lineage>
        <taxon>Eukaryota</taxon>
        <taxon>Viridiplantae</taxon>
        <taxon>Streptophyta</taxon>
        <taxon>Embryophyta</taxon>
        <taxon>Tracheophyta</taxon>
        <taxon>Spermatophyta</taxon>
        <taxon>Magnoliopsida</taxon>
        <taxon>eudicotyledons</taxon>
        <taxon>Gunneridae</taxon>
        <taxon>Pentapetalae</taxon>
        <taxon>rosids</taxon>
        <taxon>fabids</taxon>
        <taxon>Cucurbitales</taxon>
        <taxon>Cucurbitaceae</taxon>
        <taxon>Momordiceae</taxon>
        <taxon>Momordica</taxon>
    </lineage>
</organism>
<feature type="domain" description="Reverse transcriptase Ty1/copia-type" evidence="1">
    <location>
        <begin position="222"/>
        <end position="295"/>
    </location>
</feature>
<evidence type="ECO:0000313" key="3">
    <source>
        <dbReference type="RefSeq" id="XP_022147774.1"/>
    </source>
</evidence>
<dbReference type="RefSeq" id="XP_022147776.1">
    <property type="nucleotide sequence ID" value="XM_022292084.1"/>
</dbReference>
<protein>
    <submittedName>
        <fullName evidence="3 4">Uncharacterized protein LOC111016631 isoform X1</fullName>
    </submittedName>
</protein>
<evidence type="ECO:0000313" key="2">
    <source>
        <dbReference type="Proteomes" id="UP000504603"/>
    </source>
</evidence>
<dbReference type="InterPro" id="IPR013103">
    <property type="entry name" value="RVT_2"/>
</dbReference>